<evidence type="ECO:0000259" key="5">
    <source>
        <dbReference type="Pfam" id="PF08531"/>
    </source>
</evidence>
<feature type="domain" description="Bacterial alpha-L-rhamnosidase N-terminal" evidence="5">
    <location>
        <begin position="151"/>
        <end position="322"/>
    </location>
</feature>
<dbReference type="EC" id="3.2.1.40" evidence="2"/>
<dbReference type="Gene3D" id="1.50.10.10">
    <property type="match status" value="1"/>
</dbReference>
<evidence type="ECO:0000256" key="1">
    <source>
        <dbReference type="ARBA" id="ARBA00001445"/>
    </source>
</evidence>
<dbReference type="Pfam" id="PF25788">
    <property type="entry name" value="Ig_Rha78A_N"/>
    <property type="match status" value="1"/>
</dbReference>
<accession>A0A8H5WG21</accession>
<dbReference type="GO" id="GO:0030596">
    <property type="term" value="F:alpha-L-rhamnosidase activity"/>
    <property type="evidence" value="ECO:0007669"/>
    <property type="project" value="UniProtKB-EC"/>
</dbReference>
<protein>
    <recommendedName>
        <fullName evidence="2">alpha-L-rhamnosidase</fullName>
        <ecNumber evidence="2">3.2.1.40</ecNumber>
    </recommendedName>
</protein>
<name>A0A8H5WG21_FUSHE</name>
<dbReference type="GO" id="GO:0005975">
    <property type="term" value="P:carbohydrate metabolic process"/>
    <property type="evidence" value="ECO:0007669"/>
    <property type="project" value="InterPro"/>
</dbReference>
<evidence type="ECO:0000313" key="8">
    <source>
        <dbReference type="EMBL" id="KAF5657125.1"/>
    </source>
</evidence>
<dbReference type="PANTHER" id="PTHR33307">
    <property type="entry name" value="ALPHA-RHAMNOSIDASE (EUROFUNG)"/>
    <property type="match status" value="1"/>
</dbReference>
<dbReference type="InterPro" id="IPR035398">
    <property type="entry name" value="Bac_rhamnosid_C"/>
</dbReference>
<evidence type="ECO:0000259" key="7">
    <source>
        <dbReference type="Pfam" id="PF17390"/>
    </source>
</evidence>
<dbReference type="PANTHER" id="PTHR33307:SF6">
    <property type="entry name" value="ALPHA-RHAMNOSIDASE (EUROFUNG)-RELATED"/>
    <property type="match status" value="1"/>
</dbReference>
<dbReference type="AlphaFoldDB" id="A0A8H5WG21"/>
<dbReference type="Gene3D" id="2.60.40.10">
    <property type="entry name" value="Immunoglobulins"/>
    <property type="match status" value="1"/>
</dbReference>
<keyword evidence="9" id="KW-1185">Reference proteome</keyword>
<dbReference type="InterPro" id="IPR035396">
    <property type="entry name" value="Bac_rhamnosid6H"/>
</dbReference>
<dbReference type="SUPFAM" id="SSF48208">
    <property type="entry name" value="Six-hairpin glycosidases"/>
    <property type="match status" value="1"/>
</dbReference>
<dbReference type="InterPro" id="IPR008928">
    <property type="entry name" value="6-hairpin_glycosidase_sf"/>
</dbReference>
<evidence type="ECO:0000259" key="6">
    <source>
        <dbReference type="Pfam" id="PF17389"/>
    </source>
</evidence>
<dbReference type="Pfam" id="PF08531">
    <property type="entry name" value="Bac_rhamnosid_N"/>
    <property type="match status" value="1"/>
</dbReference>
<dbReference type="InterPro" id="IPR012341">
    <property type="entry name" value="6hp_glycosidase-like_sf"/>
</dbReference>
<comment type="caution">
    <text evidence="8">The sequence shown here is derived from an EMBL/GenBank/DDBJ whole genome shotgun (WGS) entry which is preliminary data.</text>
</comment>
<dbReference type="Pfam" id="PF17390">
    <property type="entry name" value="Bac_rhamnosid_C"/>
    <property type="match status" value="1"/>
</dbReference>
<reference evidence="8 9" key="1">
    <citation type="submission" date="2020-05" db="EMBL/GenBank/DDBJ databases">
        <title>Identification and distribution of gene clusters putatively required for synthesis of sphingolipid metabolism inhibitors in phylogenetically diverse species of the filamentous fungus Fusarium.</title>
        <authorList>
            <person name="Kim H.-S."/>
            <person name="Busman M."/>
            <person name="Brown D.W."/>
            <person name="Divon H."/>
            <person name="Uhlig S."/>
            <person name="Proctor R.H."/>
        </authorList>
    </citation>
    <scope>NUCLEOTIDE SEQUENCE [LARGE SCALE GENOMIC DNA]</scope>
    <source>
        <strain evidence="8 9">NRRL 20693</strain>
    </source>
</reference>
<keyword evidence="3" id="KW-0378">Hydrolase</keyword>
<sequence length="911" mass="103320">MALNVVDVRFEHYRHPNTLGVHEDKPRISWRFDNAPPNFEQDAYEIRLDKSFGQEKEHLGTFQVKSSQSYLVPWPSEEALTSRQRYTISVRVRGKGQSDFTEWSQDAWLETGLMSRGNWKSKFISAPWSDKDIDKPKPEDLFRKSFSLNAKVRSARLYVTAQGVYEAEINGTRVGDHFLAPGWSCYDDQLTYQTHDVTDFLKNRDNCLGIRLAEGWFTGRLSFDGGRRNVYGSRTSLLAQLEVQFSDESSQVITSDNSWAVTQGPIRQAELYDGEKYDSTAEIPGWSSYGSTTGNWESAEELPFISDKICLNAGYTEPIRRIETLQPIERITTPSGHTVLDFGQNLVGYVRIKEVKGSRGHKITIRHAEVLENGELGRRPLRKCDATDIYTLRGDTEPETYEPRFTYHGFRYVQIDDWPSADIEVSQSLEAVVCHTDMEEQGTFSCSNDKLNKLFSNVRWSMRGNFFSIPTDCPQRDERLGWTGDLALFAPTAAFLYGCYPILRDWLKGVWYDQQQQGGIPPMVSPNVLDKCRIWGPVWPCAIWHDVVILAPWALYQETADATILADQFESMETWLRVIPRNKDRCIHVWDFKADQLADWLDPSAPPDDAAKATTDPPLVANAFLIHCLDIMHRVCAVLGKDESASSYKKWAVNARFEFAQEYASPSGRLVSDTQTAYSLAICFDLLTDEQMSRAGSQLADIVRRNGFRIGTGFAGTPYVCEALVRTGHSNVAYAMLLNEQCPSWLYAISMGGTTTWERWDSMLPDGSVNPGEMTSFNHYAYGAVAKFMVERLAGLQRVEAGWKRSRVQPEIAADFTCASASHLTPYGKVSSSWKLDETEKSLSVEVEVPPETTMEVVLPSRNSTRTEVVGPGKWSFKGDYEKKGEWPVKEIKFILAKIVEEFEKSEEERT</sequence>
<dbReference type="Gene3D" id="2.60.120.260">
    <property type="entry name" value="Galactose-binding domain-like"/>
    <property type="match status" value="2"/>
</dbReference>
<dbReference type="Gene3D" id="2.60.420.10">
    <property type="entry name" value="Maltose phosphorylase, domain 3"/>
    <property type="match status" value="1"/>
</dbReference>
<gene>
    <name evidence="8" type="ORF">FHETE_10575</name>
</gene>
<dbReference type="InterPro" id="IPR013783">
    <property type="entry name" value="Ig-like_fold"/>
</dbReference>
<organism evidence="8 9">
    <name type="scientific">Fusarium heterosporum</name>
    <dbReference type="NCBI Taxonomy" id="42747"/>
    <lineage>
        <taxon>Eukaryota</taxon>
        <taxon>Fungi</taxon>
        <taxon>Dikarya</taxon>
        <taxon>Ascomycota</taxon>
        <taxon>Pezizomycotina</taxon>
        <taxon>Sordariomycetes</taxon>
        <taxon>Hypocreomycetidae</taxon>
        <taxon>Hypocreales</taxon>
        <taxon>Nectriaceae</taxon>
        <taxon>Fusarium</taxon>
        <taxon>Fusarium heterosporum species complex</taxon>
    </lineage>
</organism>
<dbReference type="InterPro" id="IPR016007">
    <property type="entry name" value="Alpha_rhamnosid"/>
</dbReference>
<dbReference type="InterPro" id="IPR008902">
    <property type="entry name" value="Rhamnosid_concanavalin"/>
</dbReference>
<evidence type="ECO:0000259" key="4">
    <source>
        <dbReference type="Pfam" id="PF05592"/>
    </source>
</evidence>
<evidence type="ECO:0000256" key="3">
    <source>
        <dbReference type="ARBA" id="ARBA00022801"/>
    </source>
</evidence>
<feature type="domain" description="Alpha-L-rhamnosidase concanavalin-like" evidence="4">
    <location>
        <begin position="332"/>
        <end position="434"/>
    </location>
</feature>
<dbReference type="OrthoDB" id="10036721at2759"/>
<proteinExistence type="predicted"/>
<evidence type="ECO:0000256" key="2">
    <source>
        <dbReference type="ARBA" id="ARBA00012652"/>
    </source>
</evidence>
<dbReference type="EMBL" id="JAAGWQ010000299">
    <property type="protein sequence ID" value="KAF5657125.1"/>
    <property type="molecule type" value="Genomic_DNA"/>
</dbReference>
<feature type="domain" description="Alpha-L-rhamnosidase C-terminal" evidence="7">
    <location>
        <begin position="795"/>
        <end position="869"/>
    </location>
</feature>
<dbReference type="Pfam" id="PF05592">
    <property type="entry name" value="Bac_rhamnosid"/>
    <property type="match status" value="1"/>
</dbReference>
<dbReference type="InterPro" id="IPR013737">
    <property type="entry name" value="Bac_rhamnosid_N"/>
</dbReference>
<feature type="domain" description="Alpha-L-rhamnosidase six-hairpin glycosidase" evidence="6">
    <location>
        <begin position="440"/>
        <end position="792"/>
    </location>
</feature>
<dbReference type="PIRSF" id="PIRSF010631">
    <property type="entry name" value="A-rhamnsds"/>
    <property type="match status" value="1"/>
</dbReference>
<evidence type="ECO:0000313" key="9">
    <source>
        <dbReference type="Proteomes" id="UP000567885"/>
    </source>
</evidence>
<dbReference type="Pfam" id="PF17389">
    <property type="entry name" value="Bac_rhamnosid6H"/>
    <property type="match status" value="1"/>
</dbReference>
<dbReference type="Proteomes" id="UP000567885">
    <property type="component" value="Unassembled WGS sequence"/>
</dbReference>
<comment type="catalytic activity">
    <reaction evidence="1">
        <text>Hydrolysis of terminal non-reducing alpha-L-rhamnose residues in alpha-L-rhamnosides.</text>
        <dbReference type="EC" id="3.2.1.40"/>
    </reaction>
</comment>